<reference evidence="2" key="1">
    <citation type="journal article" date="2014" name="Int. J. Syst. Evol. Microbiol.">
        <title>Complete genome sequence of Corynebacterium casei LMG S-19264T (=DSM 44701T), isolated from a smear-ripened cheese.</title>
        <authorList>
            <consortium name="US DOE Joint Genome Institute (JGI-PGF)"/>
            <person name="Walter F."/>
            <person name="Albersmeier A."/>
            <person name="Kalinowski J."/>
            <person name="Ruckert C."/>
        </authorList>
    </citation>
    <scope>NUCLEOTIDE SEQUENCE</scope>
    <source>
        <strain evidence="2">CGMCC 1.15447</strain>
    </source>
</reference>
<sequence length="49" mass="5701">MRLGQPGRLAQLEERVERHERSVQRMKGVLSAMGGLLTIFNLAIDYFRR</sequence>
<protein>
    <submittedName>
        <fullName evidence="2">Uncharacterized protein</fullName>
    </submittedName>
</protein>
<keyword evidence="3" id="KW-1185">Reference proteome</keyword>
<name>A0A916RVH8_9BACT</name>
<feature type="transmembrane region" description="Helical" evidence="1">
    <location>
        <begin position="28"/>
        <end position="47"/>
    </location>
</feature>
<organism evidence="2 3">
    <name type="scientific">Edaphobacter acidisoli</name>
    <dbReference type="NCBI Taxonomy" id="2040573"/>
    <lineage>
        <taxon>Bacteria</taxon>
        <taxon>Pseudomonadati</taxon>
        <taxon>Acidobacteriota</taxon>
        <taxon>Terriglobia</taxon>
        <taxon>Terriglobales</taxon>
        <taxon>Acidobacteriaceae</taxon>
        <taxon>Edaphobacter</taxon>
    </lineage>
</organism>
<evidence type="ECO:0000313" key="2">
    <source>
        <dbReference type="EMBL" id="GGA71171.1"/>
    </source>
</evidence>
<dbReference type="EMBL" id="BMJB01000001">
    <property type="protein sequence ID" value="GGA71171.1"/>
    <property type="molecule type" value="Genomic_DNA"/>
</dbReference>
<reference evidence="2" key="2">
    <citation type="submission" date="2020-09" db="EMBL/GenBank/DDBJ databases">
        <authorList>
            <person name="Sun Q."/>
            <person name="Zhou Y."/>
        </authorList>
    </citation>
    <scope>NUCLEOTIDE SEQUENCE</scope>
    <source>
        <strain evidence="2">CGMCC 1.15447</strain>
    </source>
</reference>
<evidence type="ECO:0000256" key="1">
    <source>
        <dbReference type="SAM" id="Phobius"/>
    </source>
</evidence>
<keyword evidence="1" id="KW-0812">Transmembrane</keyword>
<dbReference type="AlphaFoldDB" id="A0A916RVH8"/>
<keyword evidence="1" id="KW-0472">Membrane</keyword>
<keyword evidence="1" id="KW-1133">Transmembrane helix</keyword>
<gene>
    <name evidence="2" type="ORF">GCM10011507_23500</name>
</gene>
<dbReference type="Proteomes" id="UP000648801">
    <property type="component" value="Unassembled WGS sequence"/>
</dbReference>
<proteinExistence type="predicted"/>
<accession>A0A916RVH8</accession>
<evidence type="ECO:0000313" key="3">
    <source>
        <dbReference type="Proteomes" id="UP000648801"/>
    </source>
</evidence>
<comment type="caution">
    <text evidence="2">The sequence shown here is derived from an EMBL/GenBank/DDBJ whole genome shotgun (WGS) entry which is preliminary data.</text>
</comment>